<dbReference type="Gene3D" id="1.10.443.10">
    <property type="entry name" value="Intergrase catalytic core"/>
    <property type="match status" value="1"/>
</dbReference>
<keyword evidence="5" id="KW-0233">DNA recombination</keyword>
<sequence length="616" mass="73049">MSVLVDVDQDNGLLNSILLREKDMKRKLPLNQEIYLPEYYSDTVARTFEKESEQEILYWDFSKALDEKVKMQIEILLNEIVKSIKNKAERRNGYLLPLKCLFCYTEKSGMRDIMKMELDQEQEYFCMLKEEYGNPCLSPKKIIFFCRKVLFLKAEEIYWDANVWFTERLNISSERYSRSNAIESFSFLDIHFNDNRQSLQRYLKYLLTVTSLNLGTIRIHHTYIKEFLRFLEEREKNITGIEHNSVEEYLKRLSMQHISAESYNNKLRVISSFLHYLQVTDCIDEFSNPIPLYYKKSYPAVNEIDNLDRKLDLLTSHLGEFPDNLRIMSLILLTTGIKKGQLFLLKNADFYYENENSWLKVPDTTRSIPIPDVLHWLVLKYSDRNHISVENQLFLNNGKKFTAERFQNAIMKQCRRSGILTDEYVFKGNGYQKEVCKALYRNGTSIQVIRDYMGYQTDEMVKKHIGLLDEELVKKSMEYYAKMESSLGGNLLMAKYDKMNEKNRQESRRKIERAVEEIRRASTEGKNLSVSELSQNTGLSKGFFYKNEEVKSVLDEEREKTDQGKLAQIKREVREKSMEKQVEIYQNEIKKLLEENERLKKENIMLTRKVEKLSMK</sequence>
<dbReference type="AlphaFoldDB" id="G5HEG9"/>
<feature type="domain" description="Core-binding (CB)" evidence="8">
    <location>
        <begin position="193"/>
        <end position="278"/>
    </location>
</feature>
<proteinExistence type="inferred from homology"/>
<dbReference type="Pfam" id="PF02899">
    <property type="entry name" value="Phage_int_SAM_1"/>
    <property type="match status" value="1"/>
</dbReference>
<evidence type="ECO:0000256" key="1">
    <source>
        <dbReference type="ARBA" id="ARBA00003283"/>
    </source>
</evidence>
<dbReference type="RefSeq" id="WP_007860019.1">
    <property type="nucleotide sequence ID" value="NZ_JH376420.1"/>
</dbReference>
<evidence type="ECO:0000259" key="8">
    <source>
        <dbReference type="PROSITE" id="PS51900"/>
    </source>
</evidence>
<comment type="function">
    <text evidence="1">Site-specific tyrosine recombinase, which acts by catalyzing the cutting and rejoining of the recombining DNA molecules.</text>
</comment>
<dbReference type="Proteomes" id="UP000003763">
    <property type="component" value="Unassembled WGS sequence"/>
</dbReference>
<dbReference type="SUPFAM" id="SSF56349">
    <property type="entry name" value="DNA breaking-rejoining enzymes"/>
    <property type="match status" value="1"/>
</dbReference>
<evidence type="ECO:0000256" key="6">
    <source>
        <dbReference type="PROSITE-ProRule" id="PRU01248"/>
    </source>
</evidence>
<keyword evidence="7" id="KW-0175">Coiled coil</keyword>
<evidence type="ECO:0000256" key="4">
    <source>
        <dbReference type="ARBA" id="ARBA00023125"/>
    </source>
</evidence>
<comment type="caution">
    <text evidence="9">The sequence shown here is derived from an EMBL/GenBank/DDBJ whole genome shotgun (WGS) entry which is preliminary data.</text>
</comment>
<evidence type="ECO:0000256" key="2">
    <source>
        <dbReference type="ARBA" id="ARBA00008857"/>
    </source>
</evidence>
<evidence type="ECO:0000256" key="3">
    <source>
        <dbReference type="ARBA" id="ARBA00022908"/>
    </source>
</evidence>
<keyword evidence="4 6" id="KW-0238">DNA-binding</keyword>
<dbReference type="GO" id="GO:0006310">
    <property type="term" value="P:DNA recombination"/>
    <property type="evidence" value="ECO:0007669"/>
    <property type="project" value="UniProtKB-KW"/>
</dbReference>
<dbReference type="InterPro" id="IPR046229">
    <property type="entry name" value="TnpC-like"/>
</dbReference>
<dbReference type="InterPro" id="IPR013762">
    <property type="entry name" value="Integrase-like_cat_sf"/>
</dbReference>
<dbReference type="Pfam" id="PF00589">
    <property type="entry name" value="Phage_integrase"/>
    <property type="match status" value="1"/>
</dbReference>
<gene>
    <name evidence="9" type="ORF">HMPREF9469_01131</name>
</gene>
<dbReference type="eggNOG" id="COG0582">
    <property type="taxonomic scope" value="Bacteria"/>
</dbReference>
<accession>G5HEG9</accession>
<dbReference type="InterPro" id="IPR002104">
    <property type="entry name" value="Integrase_catalytic"/>
</dbReference>
<keyword evidence="3" id="KW-0229">DNA integration</keyword>
<dbReference type="InterPro" id="IPR010998">
    <property type="entry name" value="Integrase_recombinase_N"/>
</dbReference>
<name>G5HEG9_9FIRM</name>
<dbReference type="Gene3D" id="1.10.150.130">
    <property type="match status" value="1"/>
</dbReference>
<organism evidence="9 10">
    <name type="scientific">[Clostridium] citroniae WAL-17108</name>
    <dbReference type="NCBI Taxonomy" id="742733"/>
    <lineage>
        <taxon>Bacteria</taxon>
        <taxon>Bacillati</taxon>
        <taxon>Bacillota</taxon>
        <taxon>Clostridia</taxon>
        <taxon>Lachnospirales</taxon>
        <taxon>Lachnospiraceae</taxon>
        <taxon>Enterocloster</taxon>
    </lineage>
</organism>
<dbReference type="InterPro" id="IPR011010">
    <property type="entry name" value="DNA_brk_join_enz"/>
</dbReference>
<dbReference type="EMBL" id="ADLJ01000007">
    <property type="protein sequence ID" value="EHF00217.1"/>
    <property type="molecule type" value="Genomic_DNA"/>
</dbReference>
<dbReference type="PATRIC" id="fig|742733.3.peg.1154"/>
<dbReference type="InterPro" id="IPR004107">
    <property type="entry name" value="Integrase_SAM-like_N"/>
</dbReference>
<dbReference type="GO" id="GO:0003677">
    <property type="term" value="F:DNA binding"/>
    <property type="evidence" value="ECO:0007669"/>
    <property type="project" value="UniProtKB-UniRule"/>
</dbReference>
<dbReference type="InterPro" id="IPR044068">
    <property type="entry name" value="CB"/>
</dbReference>
<protein>
    <recommendedName>
        <fullName evidence="8">Core-binding (CB) domain-containing protein</fullName>
    </recommendedName>
</protein>
<evidence type="ECO:0000313" key="10">
    <source>
        <dbReference type="Proteomes" id="UP000003763"/>
    </source>
</evidence>
<evidence type="ECO:0000313" key="9">
    <source>
        <dbReference type="EMBL" id="EHF00217.1"/>
    </source>
</evidence>
<dbReference type="GO" id="GO:0015074">
    <property type="term" value="P:DNA integration"/>
    <property type="evidence" value="ECO:0007669"/>
    <property type="project" value="UniProtKB-KW"/>
</dbReference>
<dbReference type="Pfam" id="PF19776">
    <property type="entry name" value="DUF6262"/>
    <property type="match status" value="1"/>
</dbReference>
<comment type="similarity">
    <text evidence="2">Belongs to the 'phage' integrase family.</text>
</comment>
<evidence type="ECO:0000256" key="5">
    <source>
        <dbReference type="ARBA" id="ARBA00023172"/>
    </source>
</evidence>
<evidence type="ECO:0000256" key="7">
    <source>
        <dbReference type="SAM" id="Coils"/>
    </source>
</evidence>
<feature type="coiled-coil region" evidence="7">
    <location>
        <begin position="575"/>
        <end position="616"/>
    </location>
</feature>
<dbReference type="PROSITE" id="PS51900">
    <property type="entry name" value="CB"/>
    <property type="match status" value="1"/>
</dbReference>
<dbReference type="HOGENOM" id="CLU_541576_0_0_9"/>
<reference evidence="9 10" key="1">
    <citation type="submission" date="2011-08" db="EMBL/GenBank/DDBJ databases">
        <title>The Genome Sequence of Clostridium citroniae WAL-17108.</title>
        <authorList>
            <consortium name="The Broad Institute Genome Sequencing Platform"/>
            <person name="Earl A."/>
            <person name="Ward D."/>
            <person name="Feldgarden M."/>
            <person name="Gevers D."/>
            <person name="Finegold S.M."/>
            <person name="Summanen P.H."/>
            <person name="Molitoris D.R."/>
            <person name="Vaisanen M.L."/>
            <person name="Daigneault M."/>
            <person name="Allen-Vercoe E."/>
            <person name="Young S.K."/>
            <person name="Zeng Q."/>
            <person name="Gargeya S."/>
            <person name="Fitzgerald M."/>
            <person name="Haas B."/>
            <person name="Abouelleil A."/>
            <person name="Alvarado L."/>
            <person name="Arachchi H.M."/>
            <person name="Berlin A."/>
            <person name="Brown A."/>
            <person name="Chapman S.B."/>
            <person name="Chen Z."/>
            <person name="Dunbar C."/>
            <person name="Freedman E."/>
            <person name="Gearin G."/>
            <person name="Gellesch M."/>
            <person name="Goldberg J."/>
            <person name="Griggs A."/>
            <person name="Gujja S."/>
            <person name="Heiman D."/>
            <person name="Howarth C."/>
            <person name="Larson L."/>
            <person name="Lui A."/>
            <person name="MacDonald P.J.P."/>
            <person name="Montmayeur A."/>
            <person name="Murphy C."/>
            <person name="Neiman D."/>
            <person name="Pearson M."/>
            <person name="Priest M."/>
            <person name="Roberts A."/>
            <person name="Saif S."/>
            <person name="Shea T."/>
            <person name="Shenoy N."/>
            <person name="Sisk P."/>
            <person name="Stolte C."/>
            <person name="Sykes S."/>
            <person name="Wortman J."/>
            <person name="Nusbaum C."/>
            <person name="Birren B."/>
        </authorList>
    </citation>
    <scope>NUCLEOTIDE SEQUENCE [LARGE SCALE GENOMIC DNA]</scope>
    <source>
        <strain evidence="9 10">WAL-17108</strain>
    </source>
</reference>